<dbReference type="Proteomes" id="UP000238479">
    <property type="component" value="Chromosome 2"/>
</dbReference>
<dbReference type="SUPFAM" id="SSF81383">
    <property type="entry name" value="F-box domain"/>
    <property type="match status" value="1"/>
</dbReference>
<comment type="caution">
    <text evidence="2">The sequence shown here is derived from an EMBL/GenBank/DDBJ whole genome shotgun (WGS) entry which is preliminary data.</text>
</comment>
<dbReference type="InterPro" id="IPR036047">
    <property type="entry name" value="F-box-like_dom_sf"/>
</dbReference>
<evidence type="ECO:0000259" key="1">
    <source>
        <dbReference type="Pfam" id="PF00646"/>
    </source>
</evidence>
<dbReference type="Pfam" id="PF00646">
    <property type="entry name" value="F-box"/>
    <property type="match status" value="1"/>
</dbReference>
<dbReference type="Gramene" id="PRQ54166">
    <property type="protein sequence ID" value="PRQ54166"/>
    <property type="gene ID" value="RchiOBHm_Chr2g0174511"/>
</dbReference>
<name>A0A2P6S666_ROSCH</name>
<organism evidence="2 3">
    <name type="scientific">Rosa chinensis</name>
    <name type="common">China rose</name>
    <dbReference type="NCBI Taxonomy" id="74649"/>
    <lineage>
        <taxon>Eukaryota</taxon>
        <taxon>Viridiplantae</taxon>
        <taxon>Streptophyta</taxon>
        <taxon>Embryophyta</taxon>
        <taxon>Tracheophyta</taxon>
        <taxon>Spermatophyta</taxon>
        <taxon>Magnoliopsida</taxon>
        <taxon>eudicotyledons</taxon>
        <taxon>Gunneridae</taxon>
        <taxon>Pentapetalae</taxon>
        <taxon>rosids</taxon>
        <taxon>fabids</taxon>
        <taxon>Rosales</taxon>
        <taxon>Rosaceae</taxon>
        <taxon>Rosoideae</taxon>
        <taxon>Rosoideae incertae sedis</taxon>
        <taxon>Rosa</taxon>
    </lineage>
</organism>
<accession>A0A2P6S666</accession>
<dbReference type="AlphaFoldDB" id="A0A2P6S666"/>
<evidence type="ECO:0000313" key="3">
    <source>
        <dbReference type="Proteomes" id="UP000238479"/>
    </source>
</evidence>
<evidence type="ECO:0000313" key="2">
    <source>
        <dbReference type="EMBL" id="PRQ54166.1"/>
    </source>
</evidence>
<feature type="domain" description="F-box" evidence="1">
    <location>
        <begin position="23"/>
        <end position="52"/>
    </location>
</feature>
<gene>
    <name evidence="2" type="ORF">RchiOBHm_Chr2g0174511</name>
</gene>
<sequence length="74" mass="8603">MVQRFYPKRCSSCCLAETIANTEELLTEILVRVPATPLVRFKCVSKHWLSYFRPQILSPPHPSKPKHSHLCRLL</sequence>
<protein>
    <submittedName>
        <fullName evidence="2">Putative F-box domain-containing protein</fullName>
    </submittedName>
</protein>
<dbReference type="InterPro" id="IPR001810">
    <property type="entry name" value="F-box_dom"/>
</dbReference>
<proteinExistence type="predicted"/>
<keyword evidence="3" id="KW-1185">Reference proteome</keyword>
<dbReference type="EMBL" id="PDCK01000040">
    <property type="protein sequence ID" value="PRQ54166.1"/>
    <property type="molecule type" value="Genomic_DNA"/>
</dbReference>
<reference evidence="2 3" key="1">
    <citation type="journal article" date="2018" name="Nat. Genet.">
        <title>The Rosa genome provides new insights in the design of modern roses.</title>
        <authorList>
            <person name="Bendahmane M."/>
        </authorList>
    </citation>
    <scope>NUCLEOTIDE SEQUENCE [LARGE SCALE GENOMIC DNA]</scope>
    <source>
        <strain evidence="3">cv. Old Blush</strain>
    </source>
</reference>